<feature type="compositionally biased region" description="Acidic residues" evidence="1">
    <location>
        <begin position="73"/>
        <end position="84"/>
    </location>
</feature>
<feature type="compositionally biased region" description="Basic and acidic residues" evidence="1">
    <location>
        <begin position="61"/>
        <end position="71"/>
    </location>
</feature>
<name>A0A8H6I2E3_9AGAR</name>
<dbReference type="PANTHER" id="PTHR47349:SF1">
    <property type="entry name" value="AER328WP"/>
    <property type="match status" value="1"/>
</dbReference>
<dbReference type="EMBL" id="JACGCI010000181">
    <property type="protein sequence ID" value="KAF6742553.1"/>
    <property type="molecule type" value="Genomic_DNA"/>
</dbReference>
<dbReference type="PANTHER" id="PTHR47349">
    <property type="entry name" value="CHROMOSOME 8, WHOLE GENOME SHOTGUN SEQUENCE"/>
    <property type="match status" value="1"/>
</dbReference>
<dbReference type="InterPro" id="IPR058934">
    <property type="entry name" value="YMC020W-like"/>
</dbReference>
<evidence type="ECO:0000313" key="3">
    <source>
        <dbReference type="EMBL" id="KAF6742553.1"/>
    </source>
</evidence>
<protein>
    <recommendedName>
        <fullName evidence="2">YMC020W-like alpha/beta hydrolase domain-containing protein</fullName>
    </recommendedName>
</protein>
<accession>A0A8H6I2E3</accession>
<evidence type="ECO:0000313" key="4">
    <source>
        <dbReference type="EMBL" id="KAF6756136.1"/>
    </source>
</evidence>
<dbReference type="AlphaFoldDB" id="A0A8H6I2E3"/>
<feature type="compositionally biased region" description="Basic and acidic residues" evidence="1">
    <location>
        <begin position="86"/>
        <end position="99"/>
    </location>
</feature>
<feature type="compositionally biased region" description="Low complexity" evidence="1">
    <location>
        <begin position="144"/>
        <end position="160"/>
    </location>
</feature>
<feature type="region of interest" description="Disordered" evidence="1">
    <location>
        <begin position="51"/>
        <end position="160"/>
    </location>
</feature>
<reference evidence="4 5" key="1">
    <citation type="submission" date="2020-07" db="EMBL/GenBank/DDBJ databases">
        <title>Comparative genomics of pyrophilous fungi reveals a link between fire events and developmental genes.</title>
        <authorList>
            <consortium name="DOE Joint Genome Institute"/>
            <person name="Steindorff A.S."/>
            <person name="Carver A."/>
            <person name="Calhoun S."/>
            <person name="Stillman K."/>
            <person name="Liu H."/>
            <person name="Lipzen A."/>
            <person name="Pangilinan J."/>
            <person name="Labutti K."/>
            <person name="Bruns T.D."/>
            <person name="Grigoriev I.V."/>
        </authorList>
    </citation>
    <scope>NUCLEOTIDE SEQUENCE [LARGE SCALE GENOMIC DNA]</scope>
    <source>
        <strain evidence="4 5">CBS 144469</strain>
    </source>
</reference>
<comment type="caution">
    <text evidence="4">The sequence shown here is derived from an EMBL/GenBank/DDBJ whole genome shotgun (WGS) entry which is preliminary data.</text>
</comment>
<feature type="compositionally biased region" description="Basic and acidic residues" evidence="1">
    <location>
        <begin position="216"/>
        <end position="231"/>
    </location>
</feature>
<feature type="region of interest" description="Disordered" evidence="1">
    <location>
        <begin position="210"/>
        <end position="252"/>
    </location>
</feature>
<evidence type="ECO:0000259" key="2">
    <source>
        <dbReference type="Pfam" id="PF26147"/>
    </source>
</evidence>
<evidence type="ECO:0000256" key="1">
    <source>
        <dbReference type="SAM" id="MobiDB-lite"/>
    </source>
</evidence>
<feature type="region of interest" description="Disordered" evidence="1">
    <location>
        <begin position="1"/>
        <end position="24"/>
    </location>
</feature>
<feature type="compositionally biased region" description="Polar residues" evidence="1">
    <location>
        <begin position="109"/>
        <end position="125"/>
    </location>
</feature>
<dbReference type="OrthoDB" id="5598028at2759"/>
<gene>
    <name evidence="4" type="ORF">DFP72DRAFT_810885</name>
    <name evidence="3" type="ORF">DFP72DRAFT_830424</name>
</gene>
<feature type="domain" description="YMC020W-like alpha/beta hydrolase" evidence="2">
    <location>
        <begin position="302"/>
        <end position="422"/>
    </location>
</feature>
<dbReference type="Proteomes" id="UP000521943">
    <property type="component" value="Unassembled WGS sequence"/>
</dbReference>
<dbReference type="Pfam" id="PF26147">
    <property type="entry name" value="AB_HYDROLASE_YMC0-YMC35"/>
    <property type="match status" value="2"/>
</dbReference>
<sequence>MEGGASAGAASKEGEAEPANPIEESIKANRSGWASFFSKQSMLVKAIGYGESGAAGTIAPKEVKRDEHGAEVMDLDSDAEDSASEEGSRRDDASADGRSRSLVPKLLTLTEQARSSSTPPNTNGINKPIQPPVAEKSKSAPVTPKRASSPAPSISAKKSGPSALVLPTWADTFHAPPRSVVLRPPSPPAPARLFGKTMKFMSGVLFAKDGVGGGEHQQERLEGGRGGDGRDASAGPGRRDRHGLNAPHPFGQELPKSWEVIERALSGAQDDGDSRRPGLFVGAGPTVSAEGVSEVLEKDVLRGCKRVVVIGVHGWFPGAMMRTMLGEPTGTSSKFANMMEAALEEFEQEHGVNLEKVTKIPLEGEGTIERRVEKLYSSLVANSEWMDDLREADVVFVATHSQGSVVSTHLLNKLIQNGIVYTRAEEMVVSGGDTFPSSVGMPKPYARKVQRVCCLALCGIHLGPLRYLRSSSLVAPYIQYFESTAARELFEFQDTESAVSKAYVKALENVLDHGIKMVYVASLNDQVVPIYSGIFTAATHPLILRALYIDGDAYHSSDFLSNLLVLLLRLRNSGIPDGGLLTHLSEGTAGSLSGVGHSTAYEELATYSLAVRYLFLTNSGAEEYPKLVVDQFNAAHEQNDYEIPWSLRDVIADERVIHFFSNEVGKLRDAFREWHPKTTILRDLKRKLQPIQRLPTSFSMGPSYSTSKL</sequence>
<proteinExistence type="predicted"/>
<dbReference type="InterPro" id="IPR058933">
    <property type="entry name" value="YMC020W-like_ab_hydrolase"/>
</dbReference>
<organism evidence="4 5">
    <name type="scientific">Ephemerocybe angulata</name>
    <dbReference type="NCBI Taxonomy" id="980116"/>
    <lineage>
        <taxon>Eukaryota</taxon>
        <taxon>Fungi</taxon>
        <taxon>Dikarya</taxon>
        <taxon>Basidiomycota</taxon>
        <taxon>Agaricomycotina</taxon>
        <taxon>Agaricomycetes</taxon>
        <taxon>Agaricomycetidae</taxon>
        <taxon>Agaricales</taxon>
        <taxon>Agaricineae</taxon>
        <taxon>Psathyrellaceae</taxon>
        <taxon>Ephemerocybe</taxon>
    </lineage>
</organism>
<feature type="domain" description="YMC020W-like alpha/beta hydrolase" evidence="2">
    <location>
        <begin position="450"/>
        <end position="652"/>
    </location>
</feature>
<dbReference type="EMBL" id="JACGCI010000027">
    <property type="protein sequence ID" value="KAF6756136.1"/>
    <property type="molecule type" value="Genomic_DNA"/>
</dbReference>
<keyword evidence="5" id="KW-1185">Reference proteome</keyword>
<evidence type="ECO:0000313" key="5">
    <source>
        <dbReference type="Proteomes" id="UP000521943"/>
    </source>
</evidence>